<dbReference type="Proteomes" id="UP001285441">
    <property type="component" value="Unassembled WGS sequence"/>
</dbReference>
<keyword evidence="3" id="KW-1185">Reference proteome</keyword>
<gene>
    <name evidence="2" type="ORF">B0H63DRAFT_23463</name>
</gene>
<organism evidence="2 3">
    <name type="scientific">Podospora didyma</name>
    <dbReference type="NCBI Taxonomy" id="330526"/>
    <lineage>
        <taxon>Eukaryota</taxon>
        <taxon>Fungi</taxon>
        <taxon>Dikarya</taxon>
        <taxon>Ascomycota</taxon>
        <taxon>Pezizomycotina</taxon>
        <taxon>Sordariomycetes</taxon>
        <taxon>Sordariomycetidae</taxon>
        <taxon>Sordariales</taxon>
        <taxon>Podosporaceae</taxon>
        <taxon>Podospora</taxon>
    </lineage>
</organism>
<evidence type="ECO:0000313" key="2">
    <source>
        <dbReference type="EMBL" id="KAK3393669.1"/>
    </source>
</evidence>
<evidence type="ECO:0000256" key="1">
    <source>
        <dbReference type="SAM" id="SignalP"/>
    </source>
</evidence>
<keyword evidence="1" id="KW-0732">Signal</keyword>
<dbReference type="EMBL" id="JAULSW010000001">
    <property type="protein sequence ID" value="KAK3393669.1"/>
    <property type="molecule type" value="Genomic_DNA"/>
</dbReference>
<evidence type="ECO:0008006" key="4">
    <source>
        <dbReference type="Google" id="ProtNLM"/>
    </source>
</evidence>
<accession>A0AAE0U7U7</accession>
<name>A0AAE0U7U7_9PEZI</name>
<protein>
    <recommendedName>
        <fullName evidence="4">Secreted protein</fullName>
    </recommendedName>
</protein>
<evidence type="ECO:0000313" key="3">
    <source>
        <dbReference type="Proteomes" id="UP001285441"/>
    </source>
</evidence>
<feature type="signal peptide" evidence="1">
    <location>
        <begin position="1"/>
        <end position="20"/>
    </location>
</feature>
<reference evidence="2" key="1">
    <citation type="journal article" date="2023" name="Mol. Phylogenet. Evol.">
        <title>Genome-scale phylogeny and comparative genomics of the fungal order Sordariales.</title>
        <authorList>
            <person name="Hensen N."/>
            <person name="Bonometti L."/>
            <person name="Westerberg I."/>
            <person name="Brannstrom I.O."/>
            <person name="Guillou S."/>
            <person name="Cros-Aarteil S."/>
            <person name="Calhoun S."/>
            <person name="Haridas S."/>
            <person name="Kuo A."/>
            <person name="Mondo S."/>
            <person name="Pangilinan J."/>
            <person name="Riley R."/>
            <person name="LaButti K."/>
            <person name="Andreopoulos B."/>
            <person name="Lipzen A."/>
            <person name="Chen C."/>
            <person name="Yan M."/>
            <person name="Daum C."/>
            <person name="Ng V."/>
            <person name="Clum A."/>
            <person name="Steindorff A."/>
            <person name="Ohm R.A."/>
            <person name="Martin F."/>
            <person name="Silar P."/>
            <person name="Natvig D.O."/>
            <person name="Lalanne C."/>
            <person name="Gautier V."/>
            <person name="Ament-Velasquez S.L."/>
            <person name="Kruys A."/>
            <person name="Hutchinson M.I."/>
            <person name="Powell A.J."/>
            <person name="Barry K."/>
            <person name="Miller A.N."/>
            <person name="Grigoriev I.V."/>
            <person name="Debuchy R."/>
            <person name="Gladieux P."/>
            <person name="Hiltunen Thoren M."/>
            <person name="Johannesson H."/>
        </authorList>
    </citation>
    <scope>NUCLEOTIDE SEQUENCE</scope>
    <source>
        <strain evidence="2">CBS 232.78</strain>
    </source>
</reference>
<feature type="chain" id="PRO_5041942730" description="Secreted protein" evidence="1">
    <location>
        <begin position="21"/>
        <end position="93"/>
    </location>
</feature>
<comment type="caution">
    <text evidence="2">The sequence shown here is derived from an EMBL/GenBank/DDBJ whole genome shotgun (WGS) entry which is preliminary data.</text>
</comment>
<reference evidence="2" key="2">
    <citation type="submission" date="2023-06" db="EMBL/GenBank/DDBJ databases">
        <authorList>
            <consortium name="Lawrence Berkeley National Laboratory"/>
            <person name="Haridas S."/>
            <person name="Hensen N."/>
            <person name="Bonometti L."/>
            <person name="Westerberg I."/>
            <person name="Brannstrom I.O."/>
            <person name="Guillou S."/>
            <person name="Cros-Aarteil S."/>
            <person name="Calhoun S."/>
            <person name="Kuo A."/>
            <person name="Mondo S."/>
            <person name="Pangilinan J."/>
            <person name="Riley R."/>
            <person name="LaButti K."/>
            <person name="Andreopoulos B."/>
            <person name="Lipzen A."/>
            <person name="Chen C."/>
            <person name="Yanf M."/>
            <person name="Daum C."/>
            <person name="Ng V."/>
            <person name="Clum A."/>
            <person name="Steindorff A."/>
            <person name="Ohm R."/>
            <person name="Martin F."/>
            <person name="Silar P."/>
            <person name="Natvig D."/>
            <person name="Lalanne C."/>
            <person name="Gautier V."/>
            <person name="Ament-velasquez S.L."/>
            <person name="Kruys A."/>
            <person name="Hutchinson M.I."/>
            <person name="Powell A.J."/>
            <person name="Barry K."/>
            <person name="Miller A.N."/>
            <person name="Grigoriev I.V."/>
            <person name="Debuchy R."/>
            <person name="Gladieux P."/>
            <person name="Thoren M.H."/>
            <person name="Johannesson H."/>
        </authorList>
    </citation>
    <scope>NUCLEOTIDE SEQUENCE</scope>
    <source>
        <strain evidence="2">CBS 232.78</strain>
    </source>
</reference>
<dbReference type="AlphaFoldDB" id="A0AAE0U7U7"/>
<sequence length="93" mass="10927">MKHFLPTLCFIFHTWTLHFCYLPQPASQLGLINRACRLRPACWSSLVELEYTLEKKEWKRMHTVEDGEKMKNEAEAFQFLSPCRSFTSMGLLG</sequence>
<proteinExistence type="predicted"/>